<organism evidence="2 3">
    <name type="scientific">Ornithinimicrobium faecis</name>
    <dbReference type="NCBI Taxonomy" id="2934158"/>
    <lineage>
        <taxon>Bacteria</taxon>
        <taxon>Bacillati</taxon>
        <taxon>Actinomycetota</taxon>
        <taxon>Actinomycetes</taxon>
        <taxon>Micrococcales</taxon>
        <taxon>Ornithinimicrobiaceae</taxon>
        <taxon>Ornithinimicrobium</taxon>
    </lineage>
</organism>
<protein>
    <submittedName>
        <fullName evidence="2">Uncharacterized protein</fullName>
    </submittedName>
</protein>
<feature type="region of interest" description="Disordered" evidence="1">
    <location>
        <begin position="1"/>
        <end position="21"/>
    </location>
</feature>
<accession>A0ABY4YSR9</accession>
<name>A0ABY4YSR9_9MICO</name>
<dbReference type="Proteomes" id="UP001056455">
    <property type="component" value="Chromosome"/>
</dbReference>
<evidence type="ECO:0000313" key="3">
    <source>
        <dbReference type="Proteomes" id="UP001056455"/>
    </source>
</evidence>
<dbReference type="EMBL" id="CP099489">
    <property type="protein sequence ID" value="USQ79813.1"/>
    <property type="molecule type" value="Genomic_DNA"/>
</dbReference>
<evidence type="ECO:0000313" key="2">
    <source>
        <dbReference type="EMBL" id="USQ79813.1"/>
    </source>
</evidence>
<sequence>MPGLPSHITVPAVSGGGRDTPEPVSVLGVHESPDLDGWVALALDRECDVPGAGTLPEGVDLGGLTMADLTRVESSSSLQGVASLAASDSEVNLGKSWVCKWFPSLPGCR</sequence>
<proteinExistence type="predicted"/>
<gene>
    <name evidence="2" type="ORF">NF556_19850</name>
</gene>
<dbReference type="RefSeq" id="WP_252592917.1">
    <property type="nucleotide sequence ID" value="NZ_CP099489.1"/>
</dbReference>
<reference evidence="2" key="1">
    <citation type="submission" date="2022-06" db="EMBL/GenBank/DDBJ databases">
        <title>Ornithinimicrobium HY1793.</title>
        <authorList>
            <person name="Huang Y."/>
        </authorList>
    </citation>
    <scope>NUCLEOTIDE SEQUENCE</scope>
    <source>
        <strain evidence="2">HY1793</strain>
    </source>
</reference>
<evidence type="ECO:0000256" key="1">
    <source>
        <dbReference type="SAM" id="MobiDB-lite"/>
    </source>
</evidence>
<keyword evidence="3" id="KW-1185">Reference proteome</keyword>